<evidence type="ECO:0000256" key="1">
    <source>
        <dbReference type="SAM" id="MobiDB-lite"/>
    </source>
</evidence>
<protein>
    <submittedName>
        <fullName evidence="2">Uncharacterized protein</fullName>
    </submittedName>
</protein>
<dbReference type="Proteomes" id="UP001152795">
    <property type="component" value="Unassembled WGS sequence"/>
</dbReference>
<name>A0A6S7FN76_PARCT</name>
<dbReference type="AlphaFoldDB" id="A0A6S7FN76"/>
<comment type="caution">
    <text evidence="2">The sequence shown here is derived from an EMBL/GenBank/DDBJ whole genome shotgun (WGS) entry which is preliminary data.</text>
</comment>
<organism evidence="2 3">
    <name type="scientific">Paramuricea clavata</name>
    <name type="common">Red gorgonian</name>
    <name type="synonym">Violescent sea-whip</name>
    <dbReference type="NCBI Taxonomy" id="317549"/>
    <lineage>
        <taxon>Eukaryota</taxon>
        <taxon>Metazoa</taxon>
        <taxon>Cnidaria</taxon>
        <taxon>Anthozoa</taxon>
        <taxon>Octocorallia</taxon>
        <taxon>Malacalcyonacea</taxon>
        <taxon>Plexauridae</taxon>
        <taxon>Paramuricea</taxon>
    </lineage>
</organism>
<feature type="region of interest" description="Disordered" evidence="1">
    <location>
        <begin position="92"/>
        <end position="128"/>
    </location>
</feature>
<feature type="region of interest" description="Disordered" evidence="1">
    <location>
        <begin position="1"/>
        <end position="26"/>
    </location>
</feature>
<accession>A0A6S7FN76</accession>
<reference evidence="2" key="1">
    <citation type="submission" date="2020-04" db="EMBL/GenBank/DDBJ databases">
        <authorList>
            <person name="Alioto T."/>
            <person name="Alioto T."/>
            <person name="Gomez Garrido J."/>
        </authorList>
    </citation>
    <scope>NUCLEOTIDE SEQUENCE</scope>
    <source>
        <strain evidence="2">A484AB</strain>
    </source>
</reference>
<sequence>MSHTPTNPEILETVTKPTPPQKVKDPRRVAAGKRLAAISQQAKANKKARLEAEASIEREDDEEKTSMFSMERICTVFGLGIGLGSLYLAWRSSHEKDEEEESSAKDFSKDEVSVEKSPERVPFDDLFD</sequence>
<evidence type="ECO:0000313" key="3">
    <source>
        <dbReference type="Proteomes" id="UP001152795"/>
    </source>
</evidence>
<gene>
    <name evidence="2" type="ORF">PACLA_8A056110</name>
</gene>
<keyword evidence="3" id="KW-1185">Reference proteome</keyword>
<feature type="compositionally biased region" description="Basic and acidic residues" evidence="1">
    <location>
        <begin position="48"/>
        <end position="57"/>
    </location>
</feature>
<dbReference type="EMBL" id="CACRXK020000042">
    <property type="protein sequence ID" value="CAB3977326.1"/>
    <property type="molecule type" value="Genomic_DNA"/>
</dbReference>
<evidence type="ECO:0000313" key="2">
    <source>
        <dbReference type="EMBL" id="CAB3977326.1"/>
    </source>
</evidence>
<proteinExistence type="predicted"/>
<feature type="region of interest" description="Disordered" evidence="1">
    <location>
        <begin position="42"/>
        <end position="65"/>
    </location>
</feature>